<evidence type="ECO:0000313" key="9">
    <source>
        <dbReference type="EMBL" id="EFV43771.1"/>
    </source>
</evidence>
<gene>
    <name evidence="9" type="ORF">HMPREF0179_02412</name>
</gene>
<dbReference type="Proteomes" id="UP000006034">
    <property type="component" value="Unassembled WGS sequence"/>
</dbReference>
<dbReference type="InterPro" id="IPR029044">
    <property type="entry name" value="Nucleotide-diphossugar_trans"/>
</dbReference>
<keyword evidence="7" id="KW-0501">Molybdenum cofactor biosynthesis</keyword>
<evidence type="ECO:0000256" key="6">
    <source>
        <dbReference type="ARBA" id="ARBA00023134"/>
    </source>
</evidence>
<name>E5Y894_BILW3</name>
<dbReference type="EMBL" id="ADCP02000001">
    <property type="protein sequence ID" value="EFV43771.1"/>
    <property type="molecule type" value="Genomic_DNA"/>
</dbReference>
<keyword evidence="1" id="KW-0963">Cytoplasm</keyword>
<evidence type="ECO:0000313" key="10">
    <source>
        <dbReference type="Proteomes" id="UP000006034"/>
    </source>
</evidence>
<dbReference type="GO" id="GO:0005525">
    <property type="term" value="F:GTP binding"/>
    <property type="evidence" value="ECO:0007669"/>
    <property type="project" value="UniProtKB-KW"/>
</dbReference>
<protein>
    <submittedName>
        <fullName evidence="9">Molybdopterin-guanine dinucleotide biosynthesis protein A</fullName>
    </submittedName>
</protein>
<feature type="domain" description="MobA-like NTP transferase" evidence="8">
    <location>
        <begin position="3"/>
        <end position="157"/>
    </location>
</feature>
<dbReference type="InterPro" id="IPR025877">
    <property type="entry name" value="MobA-like_NTP_Trfase"/>
</dbReference>
<dbReference type="PANTHER" id="PTHR19136:SF81">
    <property type="entry name" value="MOLYBDENUM COFACTOR GUANYLYLTRANSFERASE"/>
    <property type="match status" value="1"/>
</dbReference>
<dbReference type="GO" id="GO:0016779">
    <property type="term" value="F:nucleotidyltransferase activity"/>
    <property type="evidence" value="ECO:0007669"/>
    <property type="project" value="TreeGrafter"/>
</dbReference>
<keyword evidence="6" id="KW-0342">GTP-binding</keyword>
<evidence type="ECO:0000256" key="7">
    <source>
        <dbReference type="ARBA" id="ARBA00023150"/>
    </source>
</evidence>
<dbReference type="SUPFAM" id="SSF53448">
    <property type="entry name" value="Nucleotide-diphospho-sugar transferases"/>
    <property type="match status" value="1"/>
</dbReference>
<dbReference type="RefSeq" id="WP_005028257.1">
    <property type="nucleotide sequence ID" value="NZ_KE150238.1"/>
</dbReference>
<dbReference type="GO" id="GO:0006777">
    <property type="term" value="P:Mo-molybdopterin cofactor biosynthetic process"/>
    <property type="evidence" value="ECO:0007669"/>
    <property type="project" value="UniProtKB-KW"/>
</dbReference>
<evidence type="ECO:0000256" key="3">
    <source>
        <dbReference type="ARBA" id="ARBA00022723"/>
    </source>
</evidence>
<organism evidence="9 10">
    <name type="scientific">Bilophila wadsworthia (strain 3_1_6)</name>
    <dbReference type="NCBI Taxonomy" id="563192"/>
    <lineage>
        <taxon>Bacteria</taxon>
        <taxon>Pseudomonadati</taxon>
        <taxon>Thermodesulfobacteriota</taxon>
        <taxon>Desulfovibrionia</taxon>
        <taxon>Desulfovibrionales</taxon>
        <taxon>Desulfovibrionaceae</taxon>
        <taxon>Bilophila</taxon>
    </lineage>
</organism>
<reference evidence="9 10" key="1">
    <citation type="submission" date="2010-10" db="EMBL/GenBank/DDBJ databases">
        <authorList>
            <consortium name="The Broad Institute Genome Sequencing Platform"/>
            <person name="Ward D."/>
            <person name="Earl A."/>
            <person name="Feldgarden M."/>
            <person name="Young S.K."/>
            <person name="Gargeya S."/>
            <person name="Zeng Q."/>
            <person name="Alvarado L."/>
            <person name="Berlin A."/>
            <person name="Bochicchio J."/>
            <person name="Chapman S.B."/>
            <person name="Chen Z."/>
            <person name="Freedman E."/>
            <person name="Gellesch M."/>
            <person name="Goldberg J."/>
            <person name="Griggs A."/>
            <person name="Gujja S."/>
            <person name="Heilman E."/>
            <person name="Heiman D."/>
            <person name="Howarth C."/>
            <person name="Mehta T."/>
            <person name="Neiman D."/>
            <person name="Pearson M."/>
            <person name="Roberts A."/>
            <person name="Saif S."/>
            <person name="Shea T."/>
            <person name="Shenoy N."/>
            <person name="Sisk P."/>
            <person name="Stolte C."/>
            <person name="Sykes S."/>
            <person name="White J."/>
            <person name="Yandava C."/>
            <person name="Allen-Vercoe E."/>
            <person name="Sibley C."/>
            <person name="Ambrose C.E."/>
            <person name="Strauss J."/>
            <person name="Daigneault M."/>
            <person name="Haas B."/>
            <person name="Nusbaum C."/>
            <person name="Birren B."/>
        </authorList>
    </citation>
    <scope>NUCLEOTIDE SEQUENCE [LARGE SCALE GENOMIC DNA]</scope>
    <source>
        <strain evidence="9 10">3_1_6</strain>
    </source>
</reference>
<keyword evidence="3" id="KW-0479">Metal-binding</keyword>
<dbReference type="HOGENOM" id="CLU_055597_2_2_7"/>
<dbReference type="GeneID" id="78085544"/>
<evidence type="ECO:0000256" key="5">
    <source>
        <dbReference type="ARBA" id="ARBA00022842"/>
    </source>
</evidence>
<dbReference type="PANTHER" id="PTHR19136">
    <property type="entry name" value="MOLYBDENUM COFACTOR GUANYLYLTRANSFERASE"/>
    <property type="match status" value="1"/>
</dbReference>
<keyword evidence="4" id="KW-0547">Nucleotide-binding</keyword>
<keyword evidence="2" id="KW-0808">Transferase</keyword>
<evidence type="ECO:0000259" key="8">
    <source>
        <dbReference type="Pfam" id="PF12804"/>
    </source>
</evidence>
<dbReference type="OrthoDB" id="9788394at2"/>
<sequence>MIGVVLAGGRSTRLGQDKVRLRLPGDGRDMLARTADLLAACTDGVVISCRAPDAGEETLALPGIRSIPDAEPGLGPLGGVWSALRELRQPILVLSCDLPFMDMPTLRRLIDARGARPPEALMTTFQQAETGFIEALVSIYEPACLPFFEEARARNLRQLNLVIPEKLQSRVVYTRAEALPFFNINFPGELEQARRMAEAAREQRHSTACHASEEGIR</sequence>
<dbReference type="InterPro" id="IPR013482">
    <property type="entry name" value="Molybde_CF_guanTrfase"/>
</dbReference>
<dbReference type="STRING" id="563192.HMPREF0179_02412"/>
<dbReference type="CDD" id="cd02503">
    <property type="entry name" value="MobA"/>
    <property type="match status" value="1"/>
</dbReference>
<keyword evidence="10" id="KW-1185">Reference proteome</keyword>
<dbReference type="GO" id="GO:0046872">
    <property type="term" value="F:metal ion binding"/>
    <property type="evidence" value="ECO:0007669"/>
    <property type="project" value="UniProtKB-KW"/>
</dbReference>
<proteinExistence type="predicted"/>
<dbReference type="AlphaFoldDB" id="E5Y894"/>
<evidence type="ECO:0000256" key="1">
    <source>
        <dbReference type="ARBA" id="ARBA00022490"/>
    </source>
</evidence>
<dbReference type="eggNOG" id="COG0746">
    <property type="taxonomic scope" value="Bacteria"/>
</dbReference>
<accession>E5Y894</accession>
<comment type="caution">
    <text evidence="9">The sequence shown here is derived from an EMBL/GenBank/DDBJ whole genome shotgun (WGS) entry which is preliminary data.</text>
</comment>
<reference evidence="9 10" key="2">
    <citation type="submission" date="2013-04" db="EMBL/GenBank/DDBJ databases">
        <title>The Genome Sequence of Bilophila wadsworthia 3_1_6.</title>
        <authorList>
            <consortium name="The Broad Institute Genomics Platform"/>
            <person name="Earl A."/>
            <person name="Ward D."/>
            <person name="Feldgarden M."/>
            <person name="Gevers D."/>
            <person name="Sibley C."/>
            <person name="Strauss J."/>
            <person name="Allen-Vercoe E."/>
            <person name="Walker B."/>
            <person name="Young S."/>
            <person name="Zeng Q."/>
            <person name="Gargeya S."/>
            <person name="Fitzgerald M."/>
            <person name="Haas B."/>
            <person name="Abouelleil A."/>
            <person name="Allen A.W."/>
            <person name="Alvarado L."/>
            <person name="Arachchi H.M."/>
            <person name="Berlin A.M."/>
            <person name="Chapman S.B."/>
            <person name="Gainer-Dewar J."/>
            <person name="Goldberg J."/>
            <person name="Griggs A."/>
            <person name="Gujja S."/>
            <person name="Hansen M."/>
            <person name="Howarth C."/>
            <person name="Imamovic A."/>
            <person name="Ireland A."/>
            <person name="Larimer J."/>
            <person name="McCowan C."/>
            <person name="Murphy C."/>
            <person name="Pearson M."/>
            <person name="Poon T.W."/>
            <person name="Priest M."/>
            <person name="Roberts A."/>
            <person name="Saif S."/>
            <person name="Shea T."/>
            <person name="Sisk P."/>
            <person name="Sykes S."/>
            <person name="Wortman J."/>
            <person name="Nusbaum C."/>
            <person name="Birren B."/>
        </authorList>
    </citation>
    <scope>NUCLEOTIDE SEQUENCE [LARGE SCALE GENOMIC DNA]</scope>
    <source>
        <strain evidence="9 10">3_1_6</strain>
    </source>
</reference>
<dbReference type="Pfam" id="PF12804">
    <property type="entry name" value="NTP_transf_3"/>
    <property type="match status" value="1"/>
</dbReference>
<dbReference type="Gene3D" id="3.90.550.10">
    <property type="entry name" value="Spore Coat Polysaccharide Biosynthesis Protein SpsA, Chain A"/>
    <property type="match status" value="1"/>
</dbReference>
<evidence type="ECO:0000256" key="2">
    <source>
        <dbReference type="ARBA" id="ARBA00022679"/>
    </source>
</evidence>
<keyword evidence="5" id="KW-0460">Magnesium</keyword>
<evidence type="ECO:0000256" key="4">
    <source>
        <dbReference type="ARBA" id="ARBA00022741"/>
    </source>
</evidence>